<sequence length="146" mass="17408">MKKLITIICFTLFYSLTLSAQENKDSREKIKALKVSYITEQLNLTPEEAEKFWPIYNAYSKKQYALRNKLKSEIKNSIKNDINAVSEKEAERLIVLKLTTDKKFYESQKSFIENIKKVISYKKIIQLQLAEMEFGRKLMRKYKHRK</sequence>
<comment type="caution">
    <text evidence="2">The sequence shown here is derived from an EMBL/GenBank/DDBJ whole genome shotgun (WGS) entry which is preliminary data.</text>
</comment>
<evidence type="ECO:0000256" key="1">
    <source>
        <dbReference type="SAM" id="SignalP"/>
    </source>
</evidence>
<dbReference type="Proteomes" id="UP000247345">
    <property type="component" value="Unassembled WGS sequence"/>
</dbReference>
<proteinExistence type="predicted"/>
<evidence type="ECO:0000313" key="3">
    <source>
        <dbReference type="Proteomes" id="UP000247345"/>
    </source>
</evidence>
<accession>A0A2P6CEZ7</accession>
<organism evidence="2 3">
    <name type="scientific">Polaribacter butkevichii</name>
    <dbReference type="NCBI Taxonomy" id="218490"/>
    <lineage>
        <taxon>Bacteria</taxon>
        <taxon>Pseudomonadati</taxon>
        <taxon>Bacteroidota</taxon>
        <taxon>Flavobacteriia</taxon>
        <taxon>Flavobacteriales</taxon>
        <taxon>Flavobacteriaceae</taxon>
    </lineage>
</organism>
<evidence type="ECO:0000313" key="2">
    <source>
        <dbReference type="EMBL" id="PQJ73479.1"/>
    </source>
</evidence>
<dbReference type="EMBL" id="MSCK01000001">
    <property type="protein sequence ID" value="PQJ73479.1"/>
    <property type="molecule type" value="Genomic_DNA"/>
</dbReference>
<dbReference type="AlphaFoldDB" id="A0A2P6CEZ7"/>
<keyword evidence="1" id="KW-0732">Signal</keyword>
<protein>
    <recommendedName>
        <fullName evidence="4">Sensor of ECF-type sigma factor</fullName>
    </recommendedName>
</protein>
<keyword evidence="3" id="KW-1185">Reference proteome</keyword>
<dbReference type="RefSeq" id="WP_105049146.1">
    <property type="nucleotide sequence ID" value="NZ_CP150661.1"/>
</dbReference>
<name>A0A2P6CEZ7_9FLAO</name>
<feature type="signal peptide" evidence="1">
    <location>
        <begin position="1"/>
        <end position="20"/>
    </location>
</feature>
<evidence type="ECO:0008006" key="4">
    <source>
        <dbReference type="Google" id="ProtNLM"/>
    </source>
</evidence>
<dbReference type="OrthoDB" id="675330at2"/>
<gene>
    <name evidence="2" type="ORF">BTO14_09485</name>
</gene>
<feature type="chain" id="PRO_5015121100" description="Sensor of ECF-type sigma factor" evidence="1">
    <location>
        <begin position="21"/>
        <end position="146"/>
    </location>
</feature>
<reference evidence="2 3" key="1">
    <citation type="submission" date="2016-12" db="EMBL/GenBank/DDBJ databases">
        <title>Trade-off between light-utilization and light-protection in marine flavobacteria.</title>
        <authorList>
            <person name="Kumagai Y."/>
            <person name="Yoshizawa S."/>
            <person name="Kogure K."/>
            <person name="Iwasaki W."/>
        </authorList>
    </citation>
    <scope>NUCLEOTIDE SEQUENCE [LARGE SCALE GENOMIC DNA]</scope>
    <source>
        <strain evidence="2 3">KCTC 12100</strain>
    </source>
</reference>